<evidence type="ECO:0000313" key="2">
    <source>
        <dbReference type="EMBL" id="UBQ35248.1"/>
    </source>
</evidence>
<name>A0A8K1YH31_9STRA</name>
<keyword evidence="1" id="KW-1133">Transmembrane helix</keyword>
<gene>
    <name evidence="2" type="primary">orf128</name>
</gene>
<keyword evidence="2" id="KW-0934">Plastid</keyword>
<dbReference type="RefSeq" id="YP_010215768.1">
    <property type="nucleotide sequence ID" value="NC_058878.1"/>
</dbReference>
<keyword evidence="2" id="KW-0150">Chloroplast</keyword>
<geneLocation type="chloroplast" evidence="2"/>
<proteinExistence type="predicted"/>
<dbReference type="AlphaFoldDB" id="A0A8K1YH31"/>
<sequence>MTSLWEISAGTEAGKIDISFITSRATKSAKIIIPALLLSNVALAADTAGKVGDTVQVTKKMVKARKQIKIFEKTAGLALAGKTCAKALEKGVQQHKSGNAGLDAALVAFAIACGYLIAITQLSLTCDD</sequence>
<dbReference type="GeneID" id="68660719"/>
<keyword evidence="1" id="KW-0812">Transmembrane</keyword>
<evidence type="ECO:0000256" key="1">
    <source>
        <dbReference type="SAM" id="Phobius"/>
    </source>
</evidence>
<organism evidence="2">
    <name type="scientific">Thalassiosira tenera</name>
    <dbReference type="NCBI Taxonomy" id="291031"/>
    <lineage>
        <taxon>Eukaryota</taxon>
        <taxon>Sar</taxon>
        <taxon>Stramenopiles</taxon>
        <taxon>Ochrophyta</taxon>
        <taxon>Bacillariophyta</taxon>
        <taxon>Coscinodiscophyceae</taxon>
        <taxon>Thalassiosirophycidae</taxon>
        <taxon>Thalassiosirales</taxon>
        <taxon>Thalassiosiraceae</taxon>
        <taxon>Thalassiosira</taxon>
    </lineage>
</organism>
<dbReference type="EMBL" id="MW592699">
    <property type="protein sequence ID" value="UBQ35248.1"/>
    <property type="molecule type" value="Genomic_DNA"/>
</dbReference>
<protein>
    <submittedName>
        <fullName evidence="2">Uncharacterized protein</fullName>
    </submittedName>
</protein>
<keyword evidence="1" id="KW-0472">Membrane</keyword>
<reference evidence="2" key="1">
    <citation type="submission" date="2021-02" db="EMBL/GenBank/DDBJ databases">
        <authorList>
            <person name="Liu K."/>
            <person name="Chen N."/>
        </authorList>
    </citation>
    <scope>NUCLEOTIDE SEQUENCE</scope>
    <source>
        <strain evidence="2">CNS00472</strain>
    </source>
</reference>
<accession>A0A8K1YH31</accession>
<feature type="transmembrane region" description="Helical" evidence="1">
    <location>
        <begin position="104"/>
        <end position="124"/>
    </location>
</feature>